<evidence type="ECO:0000256" key="1">
    <source>
        <dbReference type="ARBA" id="ARBA00023015"/>
    </source>
</evidence>
<dbReference type="SUPFAM" id="SSF48498">
    <property type="entry name" value="Tetracyclin repressor-like, C-terminal domain"/>
    <property type="match status" value="1"/>
</dbReference>
<evidence type="ECO:0000313" key="6">
    <source>
        <dbReference type="EMBL" id="TCC52459.1"/>
    </source>
</evidence>
<dbReference type="PANTHER" id="PTHR30055">
    <property type="entry name" value="HTH-TYPE TRANSCRIPTIONAL REGULATOR RUTR"/>
    <property type="match status" value="1"/>
</dbReference>
<dbReference type="AlphaFoldDB" id="A0A4R0JZ80"/>
<evidence type="ECO:0000256" key="4">
    <source>
        <dbReference type="PROSITE-ProRule" id="PRU00335"/>
    </source>
</evidence>
<evidence type="ECO:0000259" key="5">
    <source>
        <dbReference type="PROSITE" id="PS50977"/>
    </source>
</evidence>
<keyword evidence="2 4" id="KW-0238">DNA-binding</keyword>
<keyword evidence="7" id="KW-1185">Reference proteome</keyword>
<dbReference type="PRINTS" id="PR00455">
    <property type="entry name" value="HTHTETR"/>
</dbReference>
<name>A0A4R0JZ80_9ACTN</name>
<dbReference type="InterPro" id="IPR001647">
    <property type="entry name" value="HTH_TetR"/>
</dbReference>
<accession>A0A4R0JZ80</accession>
<dbReference type="PROSITE" id="PS50977">
    <property type="entry name" value="HTH_TETR_2"/>
    <property type="match status" value="1"/>
</dbReference>
<dbReference type="InterPro" id="IPR009057">
    <property type="entry name" value="Homeodomain-like_sf"/>
</dbReference>
<evidence type="ECO:0000256" key="3">
    <source>
        <dbReference type="ARBA" id="ARBA00023163"/>
    </source>
</evidence>
<feature type="domain" description="HTH tetR-type" evidence="5">
    <location>
        <begin position="17"/>
        <end position="76"/>
    </location>
</feature>
<gene>
    <name evidence="6" type="ORF">E0H75_01415</name>
</gene>
<comment type="caution">
    <text evidence="6">The sequence shown here is derived from an EMBL/GenBank/DDBJ whole genome shotgun (WGS) entry which is preliminary data.</text>
</comment>
<dbReference type="InterPro" id="IPR036271">
    <property type="entry name" value="Tet_transcr_reg_TetR-rel_C_sf"/>
</dbReference>
<dbReference type="InterPro" id="IPR050109">
    <property type="entry name" value="HTH-type_TetR-like_transc_reg"/>
</dbReference>
<dbReference type="RefSeq" id="WP_131511204.1">
    <property type="nucleotide sequence ID" value="NZ_SJKD01000001.1"/>
</dbReference>
<feature type="DNA-binding region" description="H-T-H motif" evidence="4">
    <location>
        <begin position="39"/>
        <end position="58"/>
    </location>
</feature>
<dbReference type="InterPro" id="IPR049445">
    <property type="entry name" value="TetR_SbtR-like_C"/>
</dbReference>
<keyword evidence="3" id="KW-0804">Transcription</keyword>
<dbReference type="SUPFAM" id="SSF46689">
    <property type="entry name" value="Homeodomain-like"/>
    <property type="match status" value="1"/>
</dbReference>
<dbReference type="GO" id="GO:0000976">
    <property type="term" value="F:transcription cis-regulatory region binding"/>
    <property type="evidence" value="ECO:0007669"/>
    <property type="project" value="TreeGrafter"/>
</dbReference>
<evidence type="ECO:0000256" key="2">
    <source>
        <dbReference type="ARBA" id="ARBA00023125"/>
    </source>
</evidence>
<dbReference type="PANTHER" id="PTHR30055:SF234">
    <property type="entry name" value="HTH-TYPE TRANSCRIPTIONAL REGULATOR BETI"/>
    <property type="match status" value="1"/>
</dbReference>
<proteinExistence type="predicted"/>
<evidence type="ECO:0000313" key="7">
    <source>
        <dbReference type="Proteomes" id="UP000293342"/>
    </source>
</evidence>
<organism evidence="6 7">
    <name type="scientific">Kribbella capetownensis</name>
    <dbReference type="NCBI Taxonomy" id="1572659"/>
    <lineage>
        <taxon>Bacteria</taxon>
        <taxon>Bacillati</taxon>
        <taxon>Actinomycetota</taxon>
        <taxon>Actinomycetes</taxon>
        <taxon>Propionibacteriales</taxon>
        <taxon>Kribbellaceae</taxon>
        <taxon>Kribbella</taxon>
    </lineage>
</organism>
<dbReference type="EMBL" id="SJKD01000001">
    <property type="protein sequence ID" value="TCC52459.1"/>
    <property type="molecule type" value="Genomic_DNA"/>
</dbReference>
<dbReference type="Proteomes" id="UP000293342">
    <property type="component" value="Unassembled WGS sequence"/>
</dbReference>
<dbReference type="OrthoDB" id="3382616at2"/>
<protein>
    <submittedName>
        <fullName evidence="6">TetR/AcrR family transcriptional regulator</fullName>
    </submittedName>
</protein>
<dbReference type="GO" id="GO:0003700">
    <property type="term" value="F:DNA-binding transcription factor activity"/>
    <property type="evidence" value="ECO:0007669"/>
    <property type="project" value="TreeGrafter"/>
</dbReference>
<keyword evidence="1" id="KW-0805">Transcription regulation</keyword>
<dbReference type="Gene3D" id="1.10.357.10">
    <property type="entry name" value="Tetracycline Repressor, domain 2"/>
    <property type="match status" value="1"/>
</dbReference>
<reference evidence="6 7" key="1">
    <citation type="submission" date="2019-02" db="EMBL/GenBank/DDBJ databases">
        <title>Kribbella capetownensis sp. nov. and Kribbella speibonae sp. nov., isolated from soil.</title>
        <authorList>
            <person name="Curtis S.M."/>
            <person name="Norton I."/>
            <person name="Everest G.J."/>
            <person name="Meyers P.R."/>
        </authorList>
    </citation>
    <scope>NUCLEOTIDE SEQUENCE [LARGE SCALE GENOMIC DNA]</scope>
    <source>
        <strain evidence="6 7">YM53</strain>
    </source>
</reference>
<dbReference type="Pfam" id="PF00440">
    <property type="entry name" value="TetR_N"/>
    <property type="match status" value="1"/>
</dbReference>
<sequence length="198" mass="21629">MSTPPLPSMRPTRSDAARNYDLLVTAAREAFTENGADTSLEEIARRAGVGIGTLYRRFPNRTALLEAVYVDEIQSVCDRAYGFAEELEPFAALAAWLRSFVGYAISKKSLASELTVALGKDSEFFQTCKVNVREAGQLLLDKAKASGEVRPELDLGDIMRLVGGINMSRDMEPEQAQRLLDIILCGLRPAGSRPQSAS</sequence>
<dbReference type="Pfam" id="PF21597">
    <property type="entry name" value="TetR_C_43"/>
    <property type="match status" value="1"/>
</dbReference>